<dbReference type="HAMAP" id="MF_01668">
    <property type="entry name" value="IolC"/>
    <property type="match status" value="1"/>
</dbReference>
<evidence type="ECO:0000256" key="2">
    <source>
        <dbReference type="ARBA" id="ARBA00022679"/>
    </source>
</evidence>
<evidence type="ECO:0000313" key="8">
    <source>
        <dbReference type="EMBL" id="AGB42383.1"/>
    </source>
</evidence>
<dbReference type="InterPro" id="IPR022841">
    <property type="entry name" value="DKG_kinase_firmi"/>
</dbReference>
<name>L0KE92_HALHC</name>
<dbReference type="Proteomes" id="UP000010880">
    <property type="component" value="Chromosome"/>
</dbReference>
<dbReference type="Gene3D" id="2.20.150.10">
    <property type="entry name" value="putative 5-dehydro-2- deoxygluconokinase"/>
    <property type="match status" value="1"/>
</dbReference>
<dbReference type="InterPro" id="IPR023314">
    <property type="entry name" value="Myo_inos_IolC-like_sf"/>
</dbReference>
<evidence type="ECO:0000256" key="4">
    <source>
        <dbReference type="ARBA" id="ARBA00022777"/>
    </source>
</evidence>
<dbReference type="KEGG" id="hhl:Halha_2509"/>
<dbReference type="GO" id="GO:0019310">
    <property type="term" value="P:inositol catabolic process"/>
    <property type="evidence" value="ECO:0007669"/>
    <property type="project" value="UniProtKB-UniRule"/>
</dbReference>
<evidence type="ECO:0000256" key="5">
    <source>
        <dbReference type="ARBA" id="ARBA00022840"/>
    </source>
</evidence>
<dbReference type="InterPro" id="IPR030830">
    <property type="entry name" value="Myo_inos_IolC"/>
</dbReference>
<dbReference type="STRING" id="748449.Halha_2509"/>
<dbReference type="Pfam" id="PF00294">
    <property type="entry name" value="PfkB"/>
    <property type="match status" value="1"/>
</dbReference>
<accession>L0KE92</accession>
<keyword evidence="4 6" id="KW-0418">Kinase</keyword>
<dbReference type="InterPro" id="IPR029056">
    <property type="entry name" value="Ribokinase-like"/>
</dbReference>
<evidence type="ECO:0000256" key="3">
    <source>
        <dbReference type="ARBA" id="ARBA00022741"/>
    </source>
</evidence>
<dbReference type="CDD" id="cd01166">
    <property type="entry name" value="KdgK"/>
    <property type="match status" value="1"/>
</dbReference>
<dbReference type="InterPro" id="IPR002173">
    <property type="entry name" value="Carboh/pur_kinase_PfkB_CS"/>
</dbReference>
<evidence type="ECO:0000256" key="6">
    <source>
        <dbReference type="HAMAP-Rule" id="MF_01668"/>
    </source>
</evidence>
<evidence type="ECO:0000313" key="9">
    <source>
        <dbReference type="Proteomes" id="UP000010880"/>
    </source>
</evidence>
<dbReference type="Gene3D" id="3.40.1190.20">
    <property type="match status" value="1"/>
</dbReference>
<dbReference type="InterPro" id="IPR011611">
    <property type="entry name" value="PfkB_dom"/>
</dbReference>
<keyword evidence="3 6" id="KW-0547">Nucleotide-binding</keyword>
<keyword evidence="5 6" id="KW-0067">ATP-binding</keyword>
<dbReference type="PROSITE" id="PS00584">
    <property type="entry name" value="PFKB_KINASES_2"/>
    <property type="match status" value="1"/>
</dbReference>
<feature type="domain" description="Carbohydrate kinase PfkB" evidence="7">
    <location>
        <begin position="15"/>
        <end position="317"/>
    </location>
</feature>
<organism evidence="8 9">
    <name type="scientific">Halobacteroides halobius (strain ATCC 35273 / DSM 5150 / MD-1)</name>
    <dbReference type="NCBI Taxonomy" id="748449"/>
    <lineage>
        <taxon>Bacteria</taxon>
        <taxon>Bacillati</taxon>
        <taxon>Bacillota</taxon>
        <taxon>Clostridia</taxon>
        <taxon>Halanaerobiales</taxon>
        <taxon>Halobacteroidaceae</taxon>
        <taxon>Halobacteroides</taxon>
    </lineage>
</organism>
<dbReference type="eggNOG" id="COG0524">
    <property type="taxonomic scope" value="Bacteria"/>
</dbReference>
<proteinExistence type="inferred from homology"/>
<dbReference type="HOGENOM" id="CLU_027634_6_0_9"/>
<sequence length="339" mass="37934">MNNLVFNEKKKRDFIAIGRIGVDLNANEIHRPMEETETFTKYVGGSPANISIGMARLGMDTGFIGKVSEDQFGNYILNYFEQDGIDTSNIVIDQEGAMTGLAFTEIKSPTDCSILMYRDNVADLKIDPQDIDEEYIRNSKVLQVSGTALSKSPSREAVFLAIDYARKHDTVVVFDIDYRPYSWRSEEETAIYYSLAAEKSDVIIGSREEFNIVESLTMPKNENDQATAQHWFDYNAQIVVVKHGKEGSTAYTKEGESYDIKPFPVEVVKTFGGGDAYASAFIYGLMQNWDIDKCLEFGSASAAMLVASHSCSDAMPTVEEIEVFIKEKKEEYGERVAST</sequence>
<protein>
    <recommendedName>
        <fullName evidence="6">5-dehydro-2-deoxygluconokinase</fullName>
        <ecNumber evidence="6">2.7.1.92</ecNumber>
    </recommendedName>
    <alternativeName>
        <fullName evidence="6">2-deoxy-5-keto-D-gluconate kinase</fullName>
        <shortName evidence="6">DKG kinase</shortName>
    </alternativeName>
</protein>
<comment type="similarity">
    <text evidence="1 6">Belongs to the carbohydrate kinase PfkB family.</text>
</comment>
<keyword evidence="2 6" id="KW-0808">Transferase</keyword>
<evidence type="ECO:0000256" key="1">
    <source>
        <dbReference type="ARBA" id="ARBA00010688"/>
    </source>
</evidence>
<reference evidence="9" key="1">
    <citation type="submission" date="2012-02" db="EMBL/GenBank/DDBJ databases">
        <title>The complete genome of Halobacteroides halobius DSM 5150.</title>
        <authorList>
            <person name="Lucas S."/>
            <person name="Copeland A."/>
            <person name="Lapidus A."/>
            <person name="Glavina del Rio T."/>
            <person name="Dalin E."/>
            <person name="Tice H."/>
            <person name="Bruce D."/>
            <person name="Goodwin L."/>
            <person name="Pitluck S."/>
            <person name="Peters L."/>
            <person name="Mikhailova N."/>
            <person name="Gu W."/>
            <person name="Kyrpides N."/>
            <person name="Mavromatis K."/>
            <person name="Ivanova N."/>
            <person name="Brettin T."/>
            <person name="Detter J.C."/>
            <person name="Han C."/>
            <person name="Larimer F."/>
            <person name="Land M."/>
            <person name="Hauser L."/>
            <person name="Markowitz V."/>
            <person name="Cheng J.-F."/>
            <person name="Hugenholtz P."/>
            <person name="Woyke T."/>
            <person name="Wu D."/>
            <person name="Tindall B."/>
            <person name="Pomrenke H."/>
            <person name="Brambilla E."/>
            <person name="Klenk H.-P."/>
            <person name="Eisen J.A."/>
        </authorList>
    </citation>
    <scope>NUCLEOTIDE SEQUENCE [LARGE SCALE GENOMIC DNA]</scope>
    <source>
        <strain evidence="9">ATCC 35273 / DSM 5150 / MD-1</strain>
    </source>
</reference>
<dbReference type="GO" id="GO:0047590">
    <property type="term" value="F:5-dehydro-2-deoxygluconokinase activity"/>
    <property type="evidence" value="ECO:0007669"/>
    <property type="project" value="UniProtKB-UniRule"/>
</dbReference>
<comment type="pathway">
    <text evidence="6">Polyol metabolism; myo-inositol degradation into acetyl-CoA; acetyl-CoA from myo-inositol: step 5/7.</text>
</comment>
<dbReference type="InterPro" id="IPR050306">
    <property type="entry name" value="PfkB_Carbo_kinase"/>
</dbReference>
<dbReference type="PATRIC" id="fig|748449.3.peg.2431"/>
<dbReference type="GO" id="GO:0005524">
    <property type="term" value="F:ATP binding"/>
    <property type="evidence" value="ECO:0007669"/>
    <property type="project" value="UniProtKB-UniRule"/>
</dbReference>
<dbReference type="UniPathway" id="UPA00076">
    <property type="reaction ID" value="UER00146"/>
</dbReference>
<comment type="function">
    <text evidence="6">Catalyzes the phosphorylation of 5-dehydro-2-deoxy-D-gluconate (2-deoxy-5-keto-D-gluconate or DKG) to 6-phospho-5-dehydro-2-deoxy-D-gluconate (DKGP).</text>
</comment>
<dbReference type="PANTHER" id="PTHR43085">
    <property type="entry name" value="HEXOKINASE FAMILY MEMBER"/>
    <property type="match status" value="1"/>
</dbReference>
<dbReference type="RefSeq" id="WP_015328097.1">
    <property type="nucleotide sequence ID" value="NC_019978.1"/>
</dbReference>
<dbReference type="EC" id="2.7.1.92" evidence="6"/>
<dbReference type="OrthoDB" id="9813569at2"/>
<comment type="catalytic activity">
    <reaction evidence="6">
        <text>5-dehydro-2-deoxy-D-gluconate + ATP = 6-phospho-5-dehydro-2-deoxy-D-gluconate + ADP + H(+)</text>
        <dbReference type="Rhea" id="RHEA:13497"/>
        <dbReference type="ChEBI" id="CHEBI:15378"/>
        <dbReference type="ChEBI" id="CHEBI:16669"/>
        <dbReference type="ChEBI" id="CHEBI:30616"/>
        <dbReference type="ChEBI" id="CHEBI:57949"/>
        <dbReference type="ChEBI" id="CHEBI:456216"/>
        <dbReference type="EC" id="2.7.1.92"/>
    </reaction>
</comment>
<dbReference type="SUPFAM" id="SSF53613">
    <property type="entry name" value="Ribokinase-like"/>
    <property type="match status" value="1"/>
</dbReference>
<dbReference type="EMBL" id="CP003359">
    <property type="protein sequence ID" value="AGB42383.1"/>
    <property type="molecule type" value="Genomic_DNA"/>
</dbReference>
<keyword evidence="9" id="KW-1185">Reference proteome</keyword>
<evidence type="ECO:0000259" key="7">
    <source>
        <dbReference type="Pfam" id="PF00294"/>
    </source>
</evidence>
<gene>
    <name evidence="6" type="primary">iolC</name>
    <name evidence="8" type="ordered locus">Halha_2509</name>
</gene>
<dbReference type="AlphaFoldDB" id="L0KE92"/>
<dbReference type="NCBIfam" id="TIGR04382">
    <property type="entry name" value="myo_inos_iolC_N"/>
    <property type="match status" value="1"/>
</dbReference>
<dbReference type="PANTHER" id="PTHR43085:SF49">
    <property type="entry name" value="5-DEHYDRO-2-DEOXYGLUCONOKINASE"/>
    <property type="match status" value="1"/>
</dbReference>